<gene>
    <name evidence="2" type="ORF">AAFF_G00141830</name>
</gene>
<reference evidence="2" key="1">
    <citation type="journal article" date="2023" name="Science">
        <title>Genome structures resolve the early diversification of teleost fishes.</title>
        <authorList>
            <person name="Parey E."/>
            <person name="Louis A."/>
            <person name="Montfort J."/>
            <person name="Bouchez O."/>
            <person name="Roques C."/>
            <person name="Iampietro C."/>
            <person name="Lluch J."/>
            <person name="Castinel A."/>
            <person name="Donnadieu C."/>
            <person name="Desvignes T."/>
            <person name="Floi Bucao C."/>
            <person name="Jouanno E."/>
            <person name="Wen M."/>
            <person name="Mejri S."/>
            <person name="Dirks R."/>
            <person name="Jansen H."/>
            <person name="Henkel C."/>
            <person name="Chen W.J."/>
            <person name="Zahm M."/>
            <person name="Cabau C."/>
            <person name="Klopp C."/>
            <person name="Thompson A.W."/>
            <person name="Robinson-Rechavi M."/>
            <person name="Braasch I."/>
            <person name="Lecointre G."/>
            <person name="Bobe J."/>
            <person name="Postlethwait J.H."/>
            <person name="Berthelot C."/>
            <person name="Roest Crollius H."/>
            <person name="Guiguen Y."/>
        </authorList>
    </citation>
    <scope>NUCLEOTIDE SEQUENCE</scope>
    <source>
        <strain evidence="2">NC1722</strain>
    </source>
</reference>
<proteinExistence type="predicted"/>
<dbReference type="Proteomes" id="UP001221898">
    <property type="component" value="Unassembled WGS sequence"/>
</dbReference>
<feature type="region of interest" description="Disordered" evidence="1">
    <location>
        <begin position="119"/>
        <end position="152"/>
    </location>
</feature>
<feature type="compositionally biased region" description="Basic and acidic residues" evidence="1">
    <location>
        <begin position="54"/>
        <end position="73"/>
    </location>
</feature>
<name>A0AAD7TCI8_9TELE</name>
<feature type="compositionally biased region" description="Basic and acidic residues" evidence="1">
    <location>
        <begin position="83"/>
        <end position="93"/>
    </location>
</feature>
<sequence length="152" mass="17404">MGRRRRESGEQRTRLLGDRKPRPAPFDLLNWRHSALDPTLSGKSTDACMRAPRKKEEKRAGREERNQREERRGLPGRSAVSEKQNHDFGEELHAAPQSAPRPLRWRRLSIKRPTGRVRLLFHQPGAARKPEIPLTRGPGIHDNGVARQSSDC</sequence>
<evidence type="ECO:0000313" key="3">
    <source>
        <dbReference type="Proteomes" id="UP001221898"/>
    </source>
</evidence>
<organism evidence="2 3">
    <name type="scientific">Aldrovandia affinis</name>
    <dbReference type="NCBI Taxonomy" id="143900"/>
    <lineage>
        <taxon>Eukaryota</taxon>
        <taxon>Metazoa</taxon>
        <taxon>Chordata</taxon>
        <taxon>Craniata</taxon>
        <taxon>Vertebrata</taxon>
        <taxon>Euteleostomi</taxon>
        <taxon>Actinopterygii</taxon>
        <taxon>Neopterygii</taxon>
        <taxon>Teleostei</taxon>
        <taxon>Notacanthiformes</taxon>
        <taxon>Halosauridae</taxon>
        <taxon>Aldrovandia</taxon>
    </lineage>
</organism>
<comment type="caution">
    <text evidence="2">The sequence shown here is derived from an EMBL/GenBank/DDBJ whole genome shotgun (WGS) entry which is preliminary data.</text>
</comment>
<feature type="compositionally biased region" description="Basic and acidic residues" evidence="1">
    <location>
        <begin position="7"/>
        <end position="21"/>
    </location>
</feature>
<protein>
    <submittedName>
        <fullName evidence="2">Uncharacterized protein</fullName>
    </submittedName>
</protein>
<keyword evidence="3" id="KW-1185">Reference proteome</keyword>
<evidence type="ECO:0000313" key="2">
    <source>
        <dbReference type="EMBL" id="KAJ8418474.1"/>
    </source>
</evidence>
<feature type="region of interest" description="Disordered" evidence="1">
    <location>
        <begin position="1"/>
        <end position="106"/>
    </location>
</feature>
<dbReference type="EMBL" id="JAINUG010000002">
    <property type="protein sequence ID" value="KAJ8418474.1"/>
    <property type="molecule type" value="Genomic_DNA"/>
</dbReference>
<accession>A0AAD7TCI8</accession>
<evidence type="ECO:0000256" key="1">
    <source>
        <dbReference type="SAM" id="MobiDB-lite"/>
    </source>
</evidence>
<dbReference type="AlphaFoldDB" id="A0AAD7TCI8"/>